<proteinExistence type="predicted"/>
<evidence type="ECO:0000313" key="2">
    <source>
        <dbReference type="Proteomes" id="UP001066276"/>
    </source>
</evidence>
<keyword evidence="2" id="KW-1185">Reference proteome</keyword>
<accession>A0AAV7MGV1</accession>
<dbReference type="AlphaFoldDB" id="A0AAV7MGV1"/>
<sequence length="119" mass="13570">MLLYLLDISGSPTGWGEIPPVSDGGWRRWTELPLPLRVELHGYKYVGIWTTRSVTSLVQAHLDSAAKARGEWLVERGTPITWEMEEGIPQRERVEREVYRGCEKTFEKSCGPWDPGGEK</sequence>
<protein>
    <submittedName>
        <fullName evidence="1">Uncharacterized protein</fullName>
    </submittedName>
</protein>
<organism evidence="1 2">
    <name type="scientific">Pleurodeles waltl</name>
    <name type="common">Iberian ribbed newt</name>
    <dbReference type="NCBI Taxonomy" id="8319"/>
    <lineage>
        <taxon>Eukaryota</taxon>
        <taxon>Metazoa</taxon>
        <taxon>Chordata</taxon>
        <taxon>Craniata</taxon>
        <taxon>Vertebrata</taxon>
        <taxon>Euteleostomi</taxon>
        <taxon>Amphibia</taxon>
        <taxon>Batrachia</taxon>
        <taxon>Caudata</taxon>
        <taxon>Salamandroidea</taxon>
        <taxon>Salamandridae</taxon>
        <taxon>Pleurodelinae</taxon>
        <taxon>Pleurodeles</taxon>
    </lineage>
</organism>
<dbReference type="EMBL" id="JANPWB010000013">
    <property type="protein sequence ID" value="KAJ1102792.1"/>
    <property type="molecule type" value="Genomic_DNA"/>
</dbReference>
<gene>
    <name evidence="1" type="ORF">NDU88_000234</name>
</gene>
<name>A0AAV7MGV1_PLEWA</name>
<evidence type="ECO:0000313" key="1">
    <source>
        <dbReference type="EMBL" id="KAJ1102792.1"/>
    </source>
</evidence>
<comment type="caution">
    <text evidence="1">The sequence shown here is derived from an EMBL/GenBank/DDBJ whole genome shotgun (WGS) entry which is preliminary data.</text>
</comment>
<dbReference type="Proteomes" id="UP001066276">
    <property type="component" value="Chromosome 9"/>
</dbReference>
<reference evidence="1" key="1">
    <citation type="journal article" date="2022" name="bioRxiv">
        <title>Sequencing and chromosome-scale assembly of the giantPleurodeles waltlgenome.</title>
        <authorList>
            <person name="Brown T."/>
            <person name="Elewa A."/>
            <person name="Iarovenko S."/>
            <person name="Subramanian E."/>
            <person name="Araus A.J."/>
            <person name="Petzold A."/>
            <person name="Susuki M."/>
            <person name="Suzuki K.-i.T."/>
            <person name="Hayashi T."/>
            <person name="Toyoda A."/>
            <person name="Oliveira C."/>
            <person name="Osipova E."/>
            <person name="Leigh N.D."/>
            <person name="Simon A."/>
            <person name="Yun M.H."/>
        </authorList>
    </citation>
    <scope>NUCLEOTIDE SEQUENCE</scope>
    <source>
        <strain evidence="1">20211129_DDA</strain>
        <tissue evidence="1">Liver</tissue>
    </source>
</reference>